<protein>
    <recommendedName>
        <fullName evidence="2">Rad21/Rec8-like protein N-terminal domain-containing protein</fullName>
    </recommendedName>
</protein>
<name>A0ABM1XN88_AEDAL</name>
<evidence type="ECO:0000259" key="2">
    <source>
        <dbReference type="Pfam" id="PF04825"/>
    </source>
</evidence>
<feature type="region of interest" description="Disordered" evidence="1">
    <location>
        <begin position="274"/>
        <end position="306"/>
    </location>
</feature>
<feature type="domain" description="Rad21/Rec8-like protein N-terminal" evidence="2">
    <location>
        <begin position="10"/>
        <end position="105"/>
    </location>
</feature>
<evidence type="ECO:0000313" key="3">
    <source>
        <dbReference type="EnsemblMetazoa" id="AALFPA23_001223.P1043"/>
    </source>
</evidence>
<organism evidence="3 4">
    <name type="scientific">Aedes albopictus</name>
    <name type="common">Asian tiger mosquito</name>
    <name type="synonym">Stegomyia albopicta</name>
    <dbReference type="NCBI Taxonomy" id="7160"/>
    <lineage>
        <taxon>Eukaryota</taxon>
        <taxon>Metazoa</taxon>
        <taxon>Ecdysozoa</taxon>
        <taxon>Arthropoda</taxon>
        <taxon>Hexapoda</taxon>
        <taxon>Insecta</taxon>
        <taxon>Pterygota</taxon>
        <taxon>Neoptera</taxon>
        <taxon>Endopterygota</taxon>
        <taxon>Diptera</taxon>
        <taxon>Nematocera</taxon>
        <taxon>Culicoidea</taxon>
        <taxon>Culicidae</taxon>
        <taxon>Culicinae</taxon>
        <taxon>Aedini</taxon>
        <taxon>Aedes</taxon>
        <taxon>Stegomyia</taxon>
    </lineage>
</organism>
<dbReference type="RefSeq" id="XP_062707467.1">
    <property type="nucleotide sequence ID" value="XM_062851483.1"/>
</dbReference>
<feature type="region of interest" description="Disordered" evidence="1">
    <location>
        <begin position="194"/>
        <end position="225"/>
    </location>
</feature>
<keyword evidence="4" id="KW-1185">Reference proteome</keyword>
<dbReference type="Pfam" id="PF04825">
    <property type="entry name" value="Rad21_Rec8_N"/>
    <property type="match status" value="1"/>
</dbReference>
<feature type="compositionally biased region" description="Basic and acidic residues" evidence="1">
    <location>
        <begin position="277"/>
        <end position="287"/>
    </location>
</feature>
<dbReference type="EnsemblMetazoa" id="AALFPA23_001223.R1043">
    <property type="protein sequence ID" value="AALFPA23_001223.P1043"/>
    <property type="gene ID" value="AALFPA23_001223"/>
</dbReference>
<feature type="region of interest" description="Disordered" evidence="1">
    <location>
        <begin position="433"/>
        <end position="455"/>
    </location>
</feature>
<dbReference type="InterPro" id="IPR006910">
    <property type="entry name" value="Rad21_Rec8_N"/>
</dbReference>
<reference evidence="3" key="2">
    <citation type="submission" date="2025-05" db="UniProtKB">
        <authorList>
            <consortium name="EnsemblMetazoa"/>
        </authorList>
    </citation>
    <scope>IDENTIFICATION</scope>
    <source>
        <strain evidence="3">Foshan</strain>
    </source>
</reference>
<dbReference type="GeneID" id="109433261"/>
<evidence type="ECO:0000313" key="4">
    <source>
        <dbReference type="Proteomes" id="UP000069940"/>
    </source>
</evidence>
<accession>A0ABM1XN88</accession>
<feature type="region of interest" description="Disordered" evidence="1">
    <location>
        <begin position="344"/>
        <end position="364"/>
    </location>
</feature>
<feature type="compositionally biased region" description="Basic and acidic residues" evidence="1">
    <location>
        <begin position="344"/>
        <end position="353"/>
    </location>
</feature>
<dbReference type="Proteomes" id="UP000069940">
    <property type="component" value="Unassembled WGS sequence"/>
</dbReference>
<evidence type="ECO:0000256" key="1">
    <source>
        <dbReference type="SAM" id="MobiDB-lite"/>
    </source>
</evidence>
<reference evidence="4" key="1">
    <citation type="journal article" date="2015" name="Proc. Natl. Acad. Sci. U.S.A.">
        <title>Genome sequence of the Asian Tiger mosquito, Aedes albopictus, reveals insights into its biology, genetics, and evolution.</title>
        <authorList>
            <person name="Chen X.G."/>
            <person name="Jiang X."/>
            <person name="Gu J."/>
            <person name="Xu M."/>
            <person name="Wu Y."/>
            <person name="Deng Y."/>
            <person name="Zhang C."/>
            <person name="Bonizzoni M."/>
            <person name="Dermauw W."/>
            <person name="Vontas J."/>
            <person name="Armbruster P."/>
            <person name="Huang X."/>
            <person name="Yang Y."/>
            <person name="Zhang H."/>
            <person name="He W."/>
            <person name="Peng H."/>
            <person name="Liu Y."/>
            <person name="Wu K."/>
            <person name="Chen J."/>
            <person name="Lirakis M."/>
            <person name="Topalis P."/>
            <person name="Van Leeuwen T."/>
            <person name="Hall A.B."/>
            <person name="Jiang X."/>
            <person name="Thorpe C."/>
            <person name="Mueller R.L."/>
            <person name="Sun C."/>
            <person name="Waterhouse R.M."/>
            <person name="Yan G."/>
            <person name="Tu Z.J."/>
            <person name="Fang X."/>
            <person name="James A.A."/>
        </authorList>
    </citation>
    <scope>NUCLEOTIDE SEQUENCE [LARGE SCALE GENOMIC DNA]</scope>
    <source>
        <strain evidence="4">Foshan</strain>
    </source>
</reference>
<feature type="compositionally biased region" description="Low complexity" evidence="1">
    <location>
        <begin position="440"/>
        <end position="454"/>
    </location>
</feature>
<proteinExistence type="predicted"/>
<sequence>MYVELDLFSVRKNGRLAAMWLAATNKTLFRRYFKRGQCEQIDIDEMCKSIIDCVNSNKPLIMVAKLAYGAVYIYQQQIQFLYDKVSTTACLQSAAFQDFKRQSSLTSKSAYNKKGTRTSSLDDRYEECLPDPALAPEEIIAQLLTDDQSAKVVHIGDITMRESLPEGLSVIESTLQDQDNGFGEMKLQELGEFLGSSPNESASKDTHNDSGIEQDTTGSGLEDLPRVIDRTIREATIDESHMGSTSMAMIDMPIASTSAAQLQEVDMTTLTNSFTHPDTEHHEKTSEISRISNDVPEPITPKKSNSQPFAIIAPEDSGIATTLSSTKNKKSQRRRTIVDQKTKLDSEGMKRSIENSSSTQRCKNPRFDIVPLDQVRHPFDNAVTILQHPVRSMRSSVLPALFTRNARKRTADVEDLLLQEWSGDLELPAKRKRSLKESTRTPATPPATAAQSSPVDVSMNCTNLTDQEQTIEILPLPLQQDIAIFEQADARNINVQLMENSATIGPEREIDETNLITLLADLWNKGRGPITMKLLEGGFSSKLEAATCFSTILALIAKRKLRVSKHESNEIADILPYS</sequence>